<reference evidence="1 2" key="1">
    <citation type="submission" date="2023-07" db="EMBL/GenBank/DDBJ databases">
        <title>Genomic Encyclopedia of Type Strains, Phase IV (KMG-IV): sequencing the most valuable type-strain genomes for metagenomic binning, comparative biology and taxonomic classification.</title>
        <authorList>
            <person name="Goeker M."/>
        </authorList>
    </citation>
    <scope>NUCLEOTIDE SEQUENCE [LARGE SCALE GENOMIC DNA]</scope>
    <source>
        <strain evidence="1 2">DSM 12751</strain>
    </source>
</reference>
<dbReference type="InterPro" id="IPR036491">
    <property type="entry name" value="YugN-like_sf"/>
</dbReference>
<sequence length="116" mass="13491">MKIEGTGLEAKEATLLELDHATEELGFVRWAWDYSKATYDLKYDDRQTKERYYLRVPAESIKGQVHDDGHRDSMLKLGTPYIGRYTHPHGMDYEYDFPKHILDHAKKVLSTLSSSI</sequence>
<name>A0ABT9W408_9BACI</name>
<evidence type="ECO:0008006" key="3">
    <source>
        <dbReference type="Google" id="ProtNLM"/>
    </source>
</evidence>
<dbReference type="RefSeq" id="WP_307397108.1">
    <property type="nucleotide sequence ID" value="NZ_BAAADK010000049.1"/>
</dbReference>
<dbReference type="Proteomes" id="UP001235840">
    <property type="component" value="Unassembled WGS sequence"/>
</dbReference>
<protein>
    <recommendedName>
        <fullName evidence="3">YugN-like family protein</fullName>
    </recommendedName>
</protein>
<dbReference type="SUPFAM" id="SSF160755">
    <property type="entry name" value="YugN-like"/>
    <property type="match status" value="1"/>
</dbReference>
<dbReference type="Pfam" id="PF08868">
    <property type="entry name" value="YugN"/>
    <property type="match status" value="1"/>
</dbReference>
<evidence type="ECO:0000313" key="2">
    <source>
        <dbReference type="Proteomes" id="UP001235840"/>
    </source>
</evidence>
<organism evidence="1 2">
    <name type="scientific">Caldalkalibacillus horti</name>
    <dbReference type="NCBI Taxonomy" id="77523"/>
    <lineage>
        <taxon>Bacteria</taxon>
        <taxon>Bacillati</taxon>
        <taxon>Bacillota</taxon>
        <taxon>Bacilli</taxon>
        <taxon>Bacillales</taxon>
        <taxon>Bacillaceae</taxon>
        <taxon>Caldalkalibacillus</taxon>
    </lineage>
</organism>
<gene>
    <name evidence="1" type="ORF">J2S11_003784</name>
</gene>
<comment type="caution">
    <text evidence="1">The sequence shown here is derived from an EMBL/GenBank/DDBJ whole genome shotgun (WGS) entry which is preliminary data.</text>
</comment>
<proteinExistence type="predicted"/>
<evidence type="ECO:0000313" key="1">
    <source>
        <dbReference type="EMBL" id="MDQ0167855.1"/>
    </source>
</evidence>
<keyword evidence="2" id="KW-1185">Reference proteome</keyword>
<dbReference type="EMBL" id="JAUSTY010000020">
    <property type="protein sequence ID" value="MDQ0167855.1"/>
    <property type="molecule type" value="Genomic_DNA"/>
</dbReference>
<dbReference type="Gene3D" id="3.30.310.100">
    <property type="entry name" value="YugN-like"/>
    <property type="match status" value="1"/>
</dbReference>
<accession>A0ABT9W408</accession>
<dbReference type="InterPro" id="IPR014967">
    <property type="entry name" value="Uncharacterised_YugN-like"/>
</dbReference>